<organism evidence="2 3">
    <name type="scientific">Ornithinicoccus hortensis</name>
    <dbReference type="NCBI Taxonomy" id="82346"/>
    <lineage>
        <taxon>Bacteria</taxon>
        <taxon>Bacillati</taxon>
        <taxon>Actinomycetota</taxon>
        <taxon>Actinomycetes</taxon>
        <taxon>Micrococcales</taxon>
        <taxon>Intrasporangiaceae</taxon>
        <taxon>Ornithinicoccus</taxon>
    </lineage>
</organism>
<dbReference type="InterPro" id="IPR002831">
    <property type="entry name" value="Tscrpt_reg_TrmB_N"/>
</dbReference>
<dbReference type="AlphaFoldDB" id="A0A542YN04"/>
<evidence type="ECO:0000313" key="2">
    <source>
        <dbReference type="EMBL" id="TQL49485.1"/>
    </source>
</evidence>
<dbReference type="PANTHER" id="PTHR34293:SF1">
    <property type="entry name" value="HTH-TYPE TRANSCRIPTIONAL REGULATOR TRMBL2"/>
    <property type="match status" value="1"/>
</dbReference>
<sequence>MTAARETDLADLVALGLTQYEAKGYLGLLGREQATPTEVARVTGLPRQRTYDVLATLAERGLVAPVPGKAVAYRAMPPEQVLDRLVSLRRAALARQQELAADLTSRLGALYAHGRLQDDPLDYVEVLHDAEHAAHRIGQLVAEATSEVVGMVRPPYAAPPAVAEAQVSAVRQRVLYERSVLDNPALRDLVGAYASLGEEVRIAAELPLKVAVIDGATVAFSLPDPVGGRDRETTLIVHHRMLAATMLLAFESVWSQATALPEAIAEKSSG</sequence>
<comment type="caution">
    <text evidence="2">The sequence shown here is derived from an EMBL/GenBank/DDBJ whole genome shotgun (WGS) entry which is preliminary data.</text>
</comment>
<dbReference type="EMBL" id="VFOP01000001">
    <property type="protein sequence ID" value="TQL49485.1"/>
    <property type="molecule type" value="Genomic_DNA"/>
</dbReference>
<dbReference type="OrthoDB" id="5932488at2"/>
<dbReference type="PANTHER" id="PTHR34293">
    <property type="entry name" value="HTH-TYPE TRANSCRIPTIONAL REGULATOR TRMBL2"/>
    <property type="match status" value="1"/>
</dbReference>
<protein>
    <submittedName>
        <fullName evidence="2">Sugar-specific transcriptional regulator TrmB</fullName>
    </submittedName>
</protein>
<keyword evidence="3" id="KW-1185">Reference proteome</keyword>
<evidence type="ECO:0000259" key="1">
    <source>
        <dbReference type="Pfam" id="PF01978"/>
    </source>
</evidence>
<dbReference type="Pfam" id="PF01978">
    <property type="entry name" value="TrmB"/>
    <property type="match status" value="1"/>
</dbReference>
<dbReference type="Proteomes" id="UP000319516">
    <property type="component" value="Unassembled WGS sequence"/>
</dbReference>
<accession>A0A542YN04</accession>
<feature type="domain" description="Transcription regulator TrmB N-terminal" evidence="1">
    <location>
        <begin position="14"/>
        <end position="79"/>
    </location>
</feature>
<dbReference type="InterPro" id="IPR036390">
    <property type="entry name" value="WH_DNA-bd_sf"/>
</dbReference>
<dbReference type="InterPro" id="IPR036388">
    <property type="entry name" value="WH-like_DNA-bd_sf"/>
</dbReference>
<dbReference type="RefSeq" id="WP_141783742.1">
    <property type="nucleotide sequence ID" value="NZ_BAAAIK010000003.1"/>
</dbReference>
<reference evidence="2 3" key="1">
    <citation type="submission" date="2019-06" db="EMBL/GenBank/DDBJ databases">
        <title>Sequencing the genomes of 1000 actinobacteria strains.</title>
        <authorList>
            <person name="Klenk H.-P."/>
        </authorList>
    </citation>
    <scope>NUCLEOTIDE SEQUENCE [LARGE SCALE GENOMIC DNA]</scope>
    <source>
        <strain evidence="2 3">DSM 12335</strain>
    </source>
</reference>
<evidence type="ECO:0000313" key="3">
    <source>
        <dbReference type="Proteomes" id="UP000319516"/>
    </source>
</evidence>
<dbReference type="InterPro" id="IPR051797">
    <property type="entry name" value="TrmB-like"/>
</dbReference>
<proteinExistence type="predicted"/>
<name>A0A542YN04_9MICO</name>
<dbReference type="Gene3D" id="1.10.10.10">
    <property type="entry name" value="Winged helix-like DNA-binding domain superfamily/Winged helix DNA-binding domain"/>
    <property type="match status" value="1"/>
</dbReference>
<gene>
    <name evidence="2" type="ORF">FB467_0558</name>
</gene>
<dbReference type="SUPFAM" id="SSF46785">
    <property type="entry name" value="Winged helix' DNA-binding domain"/>
    <property type="match status" value="1"/>
</dbReference>